<name>A0A5J4WPY4_9EUKA</name>
<protein>
    <submittedName>
        <fullName evidence="2">Uncharacterized protein</fullName>
    </submittedName>
</protein>
<feature type="region of interest" description="Disordered" evidence="1">
    <location>
        <begin position="1"/>
        <end position="48"/>
    </location>
</feature>
<proteinExistence type="predicted"/>
<feature type="non-terminal residue" evidence="2">
    <location>
        <position position="48"/>
    </location>
</feature>
<reference evidence="2 3" key="1">
    <citation type="submission" date="2019-03" db="EMBL/GenBank/DDBJ databases">
        <title>Single cell metagenomics reveals metabolic interactions within the superorganism composed of flagellate Streblomastix strix and complex community of Bacteroidetes bacteria on its surface.</title>
        <authorList>
            <person name="Treitli S.C."/>
            <person name="Kolisko M."/>
            <person name="Husnik F."/>
            <person name="Keeling P."/>
            <person name="Hampl V."/>
        </authorList>
    </citation>
    <scope>NUCLEOTIDE SEQUENCE [LARGE SCALE GENOMIC DNA]</scope>
    <source>
        <strain evidence="2">ST1C</strain>
    </source>
</reference>
<dbReference type="EMBL" id="SNRW01001267">
    <property type="protein sequence ID" value="KAA6397074.1"/>
    <property type="molecule type" value="Genomic_DNA"/>
</dbReference>
<feature type="compositionally biased region" description="Basic and acidic residues" evidence="1">
    <location>
        <begin position="16"/>
        <end position="34"/>
    </location>
</feature>
<dbReference type="Proteomes" id="UP000324800">
    <property type="component" value="Unassembled WGS sequence"/>
</dbReference>
<evidence type="ECO:0000256" key="1">
    <source>
        <dbReference type="SAM" id="MobiDB-lite"/>
    </source>
</evidence>
<gene>
    <name evidence="2" type="ORF">EZS28_007393</name>
</gene>
<dbReference type="AlphaFoldDB" id="A0A5J4WPY4"/>
<comment type="caution">
    <text evidence="2">The sequence shown here is derived from an EMBL/GenBank/DDBJ whole genome shotgun (WGS) entry which is preliminary data.</text>
</comment>
<organism evidence="2 3">
    <name type="scientific">Streblomastix strix</name>
    <dbReference type="NCBI Taxonomy" id="222440"/>
    <lineage>
        <taxon>Eukaryota</taxon>
        <taxon>Metamonada</taxon>
        <taxon>Preaxostyla</taxon>
        <taxon>Oxymonadida</taxon>
        <taxon>Streblomastigidae</taxon>
        <taxon>Streblomastix</taxon>
    </lineage>
</organism>
<accession>A0A5J4WPY4</accession>
<evidence type="ECO:0000313" key="2">
    <source>
        <dbReference type="EMBL" id="KAA6397074.1"/>
    </source>
</evidence>
<feature type="compositionally biased region" description="Acidic residues" evidence="1">
    <location>
        <begin position="35"/>
        <end position="48"/>
    </location>
</feature>
<sequence length="48" mass="5506">MAHHQRYQVNQSDNDSSEHADNENDNLVRARAEIPFDDFIDAMDGNSD</sequence>
<evidence type="ECO:0000313" key="3">
    <source>
        <dbReference type="Proteomes" id="UP000324800"/>
    </source>
</evidence>